<feature type="region of interest" description="Disordered" evidence="1">
    <location>
        <begin position="1"/>
        <end position="126"/>
    </location>
</feature>
<feature type="compositionally biased region" description="Low complexity" evidence="1">
    <location>
        <begin position="21"/>
        <end position="67"/>
    </location>
</feature>
<protein>
    <submittedName>
        <fullName evidence="2">Uncharacterized protein</fullName>
    </submittedName>
</protein>
<name>A0A0A9GDY8_ARUDO</name>
<proteinExistence type="predicted"/>
<dbReference type="AlphaFoldDB" id="A0A0A9GDY8"/>
<evidence type="ECO:0000256" key="1">
    <source>
        <dbReference type="SAM" id="MobiDB-lite"/>
    </source>
</evidence>
<organism evidence="2">
    <name type="scientific">Arundo donax</name>
    <name type="common">Giant reed</name>
    <name type="synonym">Donax arundinaceus</name>
    <dbReference type="NCBI Taxonomy" id="35708"/>
    <lineage>
        <taxon>Eukaryota</taxon>
        <taxon>Viridiplantae</taxon>
        <taxon>Streptophyta</taxon>
        <taxon>Embryophyta</taxon>
        <taxon>Tracheophyta</taxon>
        <taxon>Spermatophyta</taxon>
        <taxon>Magnoliopsida</taxon>
        <taxon>Liliopsida</taxon>
        <taxon>Poales</taxon>
        <taxon>Poaceae</taxon>
        <taxon>PACMAD clade</taxon>
        <taxon>Arundinoideae</taxon>
        <taxon>Arundineae</taxon>
        <taxon>Arundo</taxon>
    </lineage>
</organism>
<reference evidence="2" key="1">
    <citation type="submission" date="2014-09" db="EMBL/GenBank/DDBJ databases">
        <authorList>
            <person name="Magalhaes I.L.F."/>
            <person name="Oliveira U."/>
            <person name="Santos F.R."/>
            <person name="Vidigal T.H.D.A."/>
            <person name="Brescovit A.D."/>
            <person name="Santos A.J."/>
        </authorList>
    </citation>
    <scope>NUCLEOTIDE SEQUENCE</scope>
    <source>
        <tissue evidence="2">Shoot tissue taken approximately 20 cm above the soil surface</tissue>
    </source>
</reference>
<sequence length="126" mass="12924">MPRELKSTETSAQVSPKGARRSSPPSAAIPRASSSNASATAVSGVSIPRRAATTAAAASHSGSAGAGADEDHGICDLNPSILPCPLPLPRRSACSPRDPLTSGATEGRWWEDARARREDGRARPGI</sequence>
<accession>A0A0A9GDY8</accession>
<feature type="compositionally biased region" description="Basic and acidic residues" evidence="1">
    <location>
        <begin position="108"/>
        <end position="126"/>
    </location>
</feature>
<reference evidence="2" key="2">
    <citation type="journal article" date="2015" name="Data Brief">
        <title>Shoot transcriptome of the giant reed, Arundo donax.</title>
        <authorList>
            <person name="Barrero R.A."/>
            <person name="Guerrero F.D."/>
            <person name="Moolhuijzen P."/>
            <person name="Goolsby J.A."/>
            <person name="Tidwell J."/>
            <person name="Bellgard S.E."/>
            <person name="Bellgard M.I."/>
        </authorList>
    </citation>
    <scope>NUCLEOTIDE SEQUENCE</scope>
    <source>
        <tissue evidence="2">Shoot tissue taken approximately 20 cm above the soil surface</tissue>
    </source>
</reference>
<evidence type="ECO:0000313" key="2">
    <source>
        <dbReference type="EMBL" id="JAE22707.1"/>
    </source>
</evidence>
<dbReference type="EMBL" id="GBRH01175189">
    <property type="protein sequence ID" value="JAE22707.1"/>
    <property type="molecule type" value="Transcribed_RNA"/>
</dbReference>